<protein>
    <submittedName>
        <fullName evidence="1">Uncharacterized protein</fullName>
    </submittedName>
</protein>
<proteinExistence type="predicted"/>
<gene>
    <name evidence="1" type="ORF">CSSPJE1EN1_LOCUS29274</name>
</gene>
<keyword evidence="2" id="KW-1185">Reference proteome</keyword>
<dbReference type="EMBL" id="CAXAQS010000946">
    <property type="protein sequence ID" value="CAK9253896.1"/>
    <property type="molecule type" value="Genomic_DNA"/>
</dbReference>
<evidence type="ECO:0000313" key="1">
    <source>
        <dbReference type="EMBL" id="CAK9253896.1"/>
    </source>
</evidence>
<reference evidence="1" key="1">
    <citation type="submission" date="2024-02" db="EMBL/GenBank/DDBJ databases">
        <authorList>
            <consortium name="ELIXIR-Norway"/>
            <consortium name="Elixir Norway"/>
        </authorList>
    </citation>
    <scope>NUCLEOTIDE SEQUENCE</scope>
</reference>
<dbReference type="Proteomes" id="UP001497444">
    <property type="component" value="Unassembled WGS sequence"/>
</dbReference>
<organism evidence="1 2">
    <name type="scientific">Sphagnum jensenii</name>
    <dbReference type="NCBI Taxonomy" id="128206"/>
    <lineage>
        <taxon>Eukaryota</taxon>
        <taxon>Viridiplantae</taxon>
        <taxon>Streptophyta</taxon>
        <taxon>Embryophyta</taxon>
        <taxon>Bryophyta</taxon>
        <taxon>Sphagnophytina</taxon>
        <taxon>Sphagnopsida</taxon>
        <taxon>Sphagnales</taxon>
        <taxon>Sphagnaceae</taxon>
        <taxon>Sphagnum</taxon>
    </lineage>
</organism>
<comment type="caution">
    <text evidence="1">The sequence shown here is derived from an EMBL/GenBank/DDBJ whole genome shotgun (WGS) entry which is preliminary data.</text>
</comment>
<sequence length="189" mass="21522">MMAFSPSAASGLLPYIPALFTKCLFHYNFQSASKLLRTYEFEIGKHVCDFIDDPEDDDVIMIPEQSCPCDHHCIKEDGGQAVLTETCLFRFLLYVIWKGGYRDQDTLDDILSLVKVLVQKKYVPEPDLLNILYSGYDIHQGSLSNDEKKLQVTNDIFDCLQRAHSLTSFERSAFFGCKDVQDVDSFQAP</sequence>
<accession>A0ABP0VHJ3</accession>
<evidence type="ECO:0000313" key="2">
    <source>
        <dbReference type="Proteomes" id="UP001497444"/>
    </source>
</evidence>
<name>A0ABP0VHJ3_9BRYO</name>